<dbReference type="STRING" id="546871.SAMN04488543_0648"/>
<evidence type="ECO:0000313" key="2">
    <source>
        <dbReference type="Proteomes" id="UP000199092"/>
    </source>
</evidence>
<dbReference type="Proteomes" id="UP000199092">
    <property type="component" value="Chromosome I"/>
</dbReference>
<dbReference type="OrthoDB" id="4328740at2"/>
<name>A0A1H1MJ06_9ACTN</name>
<dbReference type="AlphaFoldDB" id="A0A1H1MJ06"/>
<keyword evidence="2" id="KW-1185">Reference proteome</keyword>
<protein>
    <recommendedName>
        <fullName evidence="3">Anti-sigma-K factor rskA</fullName>
    </recommendedName>
</protein>
<sequence length="204" mass="22182">MHVDPELLVLLALGEDVGTADERRHAQSCPACADELADLHRVATVGRGARDETRLVSPGPDVWARVRAELGLDRAPEPSLPPTAHARPGHDLRAHARLTPVEATWSQASGRADLATDERGRRVLQVALHADLPSSGIRQAWLVHRLDPSRRQTLGILDGRDGLWTVDHSIDLQEYAILDISQQGTGETEHSGQTIVRGELTLVG</sequence>
<evidence type="ECO:0008006" key="3">
    <source>
        <dbReference type="Google" id="ProtNLM"/>
    </source>
</evidence>
<proteinExistence type="predicted"/>
<dbReference type="EMBL" id="LT629749">
    <property type="protein sequence ID" value="SDR86647.1"/>
    <property type="molecule type" value="Genomic_DNA"/>
</dbReference>
<accession>A0A1H1MJ06</accession>
<dbReference type="RefSeq" id="WP_091410095.1">
    <property type="nucleotide sequence ID" value="NZ_LT629749.1"/>
</dbReference>
<reference evidence="1 2" key="1">
    <citation type="submission" date="2016-10" db="EMBL/GenBank/DDBJ databases">
        <authorList>
            <person name="de Groot N.N."/>
        </authorList>
    </citation>
    <scope>NUCLEOTIDE SEQUENCE [LARGE SCALE GENOMIC DNA]</scope>
    <source>
        <strain evidence="1 2">DSM 21741</strain>
    </source>
</reference>
<evidence type="ECO:0000313" key="1">
    <source>
        <dbReference type="EMBL" id="SDR86647.1"/>
    </source>
</evidence>
<gene>
    <name evidence="1" type="ORF">SAMN04488543_0648</name>
</gene>
<organism evidence="1 2">
    <name type="scientific">Friedmanniella luteola</name>
    <dbReference type="NCBI Taxonomy" id="546871"/>
    <lineage>
        <taxon>Bacteria</taxon>
        <taxon>Bacillati</taxon>
        <taxon>Actinomycetota</taxon>
        <taxon>Actinomycetes</taxon>
        <taxon>Propionibacteriales</taxon>
        <taxon>Nocardioidaceae</taxon>
        <taxon>Friedmanniella</taxon>
    </lineage>
</organism>